<evidence type="ECO:0000313" key="3">
    <source>
        <dbReference type="Proteomes" id="UP000219621"/>
    </source>
</evidence>
<evidence type="ECO:0000313" key="2">
    <source>
        <dbReference type="EMBL" id="SOD93911.1"/>
    </source>
</evidence>
<feature type="compositionally biased region" description="Basic and acidic residues" evidence="1">
    <location>
        <begin position="29"/>
        <end position="42"/>
    </location>
</feature>
<proteinExistence type="predicted"/>
<reference evidence="3" key="1">
    <citation type="submission" date="2017-09" db="EMBL/GenBank/DDBJ databases">
        <authorList>
            <person name="Varghese N."/>
            <person name="Submissions S."/>
        </authorList>
    </citation>
    <scope>NUCLEOTIDE SEQUENCE [LARGE SCALE GENOMIC DNA]</scope>
    <source>
        <strain evidence="3">USBA 140</strain>
    </source>
</reference>
<dbReference type="EMBL" id="OCNJ01000003">
    <property type="protein sequence ID" value="SOD93911.1"/>
    <property type="molecule type" value="Genomic_DNA"/>
</dbReference>
<protein>
    <submittedName>
        <fullName evidence="2">Uncharacterized protein</fullName>
    </submittedName>
</protein>
<gene>
    <name evidence="2" type="ORF">SAMN05421508_103260</name>
</gene>
<feature type="region of interest" description="Disordered" evidence="1">
    <location>
        <begin position="1"/>
        <end position="42"/>
    </location>
</feature>
<name>A0A286GEG4_9PROT</name>
<sequence>MAGLDPAIQGVATAGRGAPPSTATVRGAMDARIKSGHDTVKQ</sequence>
<keyword evidence="3" id="KW-1185">Reference proteome</keyword>
<evidence type="ECO:0000256" key="1">
    <source>
        <dbReference type="SAM" id="MobiDB-lite"/>
    </source>
</evidence>
<accession>A0A286GEG4</accession>
<organism evidence="2 3">
    <name type="scientific">Caenispirillum bisanense</name>
    <dbReference type="NCBI Taxonomy" id="414052"/>
    <lineage>
        <taxon>Bacteria</taxon>
        <taxon>Pseudomonadati</taxon>
        <taxon>Pseudomonadota</taxon>
        <taxon>Alphaproteobacteria</taxon>
        <taxon>Rhodospirillales</taxon>
        <taxon>Novispirillaceae</taxon>
        <taxon>Caenispirillum</taxon>
    </lineage>
</organism>
<dbReference type="AlphaFoldDB" id="A0A286GEG4"/>
<dbReference type="Proteomes" id="UP000219621">
    <property type="component" value="Unassembled WGS sequence"/>
</dbReference>